<evidence type="ECO:0000256" key="5">
    <source>
        <dbReference type="ARBA" id="ARBA00022989"/>
    </source>
</evidence>
<evidence type="ECO:0000256" key="2">
    <source>
        <dbReference type="ARBA" id="ARBA00008017"/>
    </source>
</evidence>
<dbReference type="PROSITE" id="PS50972">
    <property type="entry name" value="PTERIN_BINDING"/>
    <property type="match status" value="1"/>
</dbReference>
<dbReference type="GO" id="GO:0042558">
    <property type="term" value="P:pteridine-containing compound metabolic process"/>
    <property type="evidence" value="ECO:0007669"/>
    <property type="project" value="InterPro"/>
</dbReference>
<dbReference type="Pfam" id="PF21082">
    <property type="entry name" value="MS_channel_3rd"/>
    <property type="match status" value="1"/>
</dbReference>
<comment type="similarity">
    <text evidence="2">Belongs to the MscS (TC 1.A.23) family.</text>
</comment>
<evidence type="ECO:0000256" key="1">
    <source>
        <dbReference type="ARBA" id="ARBA00004651"/>
    </source>
</evidence>
<dbReference type="InterPro" id="IPR011066">
    <property type="entry name" value="MscS_channel_C_sf"/>
</dbReference>
<sequence>MFDVLATTLTLPATWFKLLFALGTSFAIWRIGLTLIGLVCTYLHDRLASLLRLSWTVVCAYAALAATVYALALVDVPLLYDNGALIAQGFRNRAGQVVVVFALTLIAWNLVTLASRRMIPEAQQDAAFTRRSVRVQTLTGVIESSLRVVIVVLALISVLQALGINASALLAGVSVLGLAVGFGAQSLIKDVFTGFFILLEDQYGVGDVIAVNNGALNGTVERLNLRLTGLRALDGTLHIIPNGQILTVSVSSKDWARVVAAVDLAATTDPSAALQVLQTVTDALYQDPAWKHHFLAAPEQQGVTRLSPDSFTIRALMKVLPKSQYPVGREFNRRIQAALTEAGINTPAPAADPVPLSINPIEVRLLPATAHDLPLHLDKPEPTV</sequence>
<dbReference type="EMBL" id="CP158299">
    <property type="protein sequence ID" value="XBV86827.1"/>
    <property type="molecule type" value="Genomic_DNA"/>
</dbReference>
<evidence type="ECO:0000313" key="9">
    <source>
        <dbReference type="EMBL" id="XBV86827.1"/>
    </source>
</evidence>
<evidence type="ECO:0000256" key="6">
    <source>
        <dbReference type="ARBA" id="ARBA00023136"/>
    </source>
</evidence>
<proteinExistence type="inferred from homology"/>
<dbReference type="PANTHER" id="PTHR30460:SF0">
    <property type="entry name" value="MODERATE CONDUCTANCE MECHANOSENSITIVE CHANNEL YBIO"/>
    <property type="match status" value="1"/>
</dbReference>
<dbReference type="InterPro" id="IPR000489">
    <property type="entry name" value="Pterin-binding_dom"/>
</dbReference>
<evidence type="ECO:0000256" key="7">
    <source>
        <dbReference type="SAM" id="Phobius"/>
    </source>
</evidence>
<feature type="transmembrane region" description="Helical" evidence="7">
    <location>
        <begin position="20"/>
        <end position="43"/>
    </location>
</feature>
<dbReference type="InterPro" id="IPR006685">
    <property type="entry name" value="MscS_channel_2nd"/>
</dbReference>
<feature type="transmembrane region" description="Helical" evidence="7">
    <location>
        <begin position="55"/>
        <end position="74"/>
    </location>
</feature>
<keyword evidence="4 7" id="KW-0812">Transmembrane</keyword>
<dbReference type="SUPFAM" id="SSF50182">
    <property type="entry name" value="Sm-like ribonucleoproteins"/>
    <property type="match status" value="1"/>
</dbReference>
<feature type="transmembrane region" description="Helical" evidence="7">
    <location>
        <begin position="162"/>
        <end position="182"/>
    </location>
</feature>
<accession>A0AAU7UE03</accession>
<evidence type="ECO:0000256" key="4">
    <source>
        <dbReference type="ARBA" id="ARBA00022692"/>
    </source>
</evidence>
<comment type="subcellular location">
    <subcellularLocation>
        <location evidence="1">Cell membrane</location>
        <topology evidence="1">Multi-pass membrane protein</topology>
    </subcellularLocation>
</comment>
<dbReference type="InterPro" id="IPR049278">
    <property type="entry name" value="MS_channel_C"/>
</dbReference>
<protein>
    <submittedName>
        <fullName evidence="9">Mechanosensitive ion channel family protein</fullName>
    </submittedName>
</protein>
<dbReference type="Gene3D" id="1.10.287.1260">
    <property type="match status" value="1"/>
</dbReference>
<feature type="transmembrane region" description="Helical" evidence="7">
    <location>
        <begin position="94"/>
        <end position="114"/>
    </location>
</feature>
<keyword evidence="6 7" id="KW-0472">Membrane</keyword>
<dbReference type="GO" id="GO:0005886">
    <property type="term" value="C:plasma membrane"/>
    <property type="evidence" value="ECO:0007669"/>
    <property type="project" value="UniProtKB-SubCell"/>
</dbReference>
<dbReference type="Pfam" id="PF00924">
    <property type="entry name" value="MS_channel_2nd"/>
    <property type="match status" value="1"/>
</dbReference>
<dbReference type="SUPFAM" id="SSF82861">
    <property type="entry name" value="Mechanosensitive channel protein MscS (YggB), transmembrane region"/>
    <property type="match status" value="1"/>
</dbReference>
<dbReference type="SUPFAM" id="SSF82689">
    <property type="entry name" value="Mechanosensitive channel protein MscS (YggB), C-terminal domain"/>
    <property type="match status" value="1"/>
</dbReference>
<organism evidence="9">
    <name type="scientific">Deinococcus sonorensis KR-87</name>
    <dbReference type="NCBI Taxonomy" id="694439"/>
    <lineage>
        <taxon>Bacteria</taxon>
        <taxon>Thermotogati</taxon>
        <taxon>Deinococcota</taxon>
        <taxon>Deinococci</taxon>
        <taxon>Deinococcales</taxon>
        <taxon>Deinococcaceae</taxon>
        <taxon>Deinococcus</taxon>
    </lineage>
</organism>
<dbReference type="Gene3D" id="2.30.30.60">
    <property type="match status" value="1"/>
</dbReference>
<dbReference type="InterPro" id="IPR010920">
    <property type="entry name" value="LSM_dom_sf"/>
</dbReference>
<evidence type="ECO:0000259" key="8">
    <source>
        <dbReference type="PROSITE" id="PS50972"/>
    </source>
</evidence>
<keyword evidence="5 7" id="KW-1133">Transmembrane helix</keyword>
<dbReference type="InterPro" id="IPR045276">
    <property type="entry name" value="YbiO_bact"/>
</dbReference>
<feature type="domain" description="Pterin-binding" evidence="8">
    <location>
        <begin position="298"/>
        <end position="384"/>
    </location>
</feature>
<dbReference type="AlphaFoldDB" id="A0AAU7UE03"/>
<dbReference type="PANTHER" id="PTHR30460">
    <property type="entry name" value="MODERATE CONDUCTANCE MECHANOSENSITIVE CHANNEL YBIO"/>
    <property type="match status" value="1"/>
</dbReference>
<evidence type="ECO:0000256" key="3">
    <source>
        <dbReference type="ARBA" id="ARBA00022475"/>
    </source>
</evidence>
<dbReference type="InterPro" id="IPR023408">
    <property type="entry name" value="MscS_beta-dom_sf"/>
</dbReference>
<dbReference type="InterPro" id="IPR049142">
    <property type="entry name" value="MS_channel_1st"/>
</dbReference>
<gene>
    <name evidence="9" type="ORF">ABOD76_11100</name>
</gene>
<dbReference type="RefSeq" id="WP_350244909.1">
    <property type="nucleotide sequence ID" value="NZ_CP158299.1"/>
</dbReference>
<dbReference type="Pfam" id="PF21088">
    <property type="entry name" value="MS_channel_1st"/>
    <property type="match status" value="1"/>
</dbReference>
<keyword evidence="3" id="KW-1003">Cell membrane</keyword>
<dbReference type="GO" id="GO:0008381">
    <property type="term" value="F:mechanosensitive monoatomic ion channel activity"/>
    <property type="evidence" value="ECO:0007669"/>
    <property type="project" value="InterPro"/>
</dbReference>
<name>A0AAU7UE03_9DEIO</name>
<dbReference type="InterPro" id="IPR011014">
    <property type="entry name" value="MscS_channel_TM-2"/>
</dbReference>
<dbReference type="KEGG" id="dsc:ABOD76_11100"/>
<dbReference type="Gene3D" id="3.30.70.100">
    <property type="match status" value="1"/>
</dbReference>
<reference evidence="9" key="1">
    <citation type="submission" date="2024-06" db="EMBL/GenBank/DDBJ databases">
        <title>Draft Genome Sequence of Deinococcus sonorensis Type Strain KR-87, a Biofilm Producing Representative of the Genus Deinococcus.</title>
        <authorList>
            <person name="Boren L.S."/>
            <person name="Grosso R.A."/>
            <person name="Hugenberg-Cox A.N."/>
            <person name="Hill J.T.E."/>
            <person name="Albert C.M."/>
            <person name="Tuohy J.M."/>
        </authorList>
    </citation>
    <scope>NUCLEOTIDE SEQUENCE</scope>
    <source>
        <strain evidence="9">KR-87</strain>
    </source>
</reference>